<protein>
    <submittedName>
        <fullName evidence="1">Uncharacterized protein</fullName>
    </submittedName>
</protein>
<sequence>MEMTLPNTERKAVDATALAQALSTFGLLYGSRDALHGAVADAADEADAVRKFIRREKPHLLASYDLDALVAMVLAARQGNLSAPASIEQYDPA</sequence>
<gene>
    <name evidence="1" type="ORF">DSM104440_02329</name>
</gene>
<dbReference type="InParanoid" id="A0A6M4H9I2"/>
<dbReference type="KEGG" id="upl:DSM104440_02329"/>
<dbReference type="RefSeq" id="WP_171162844.1">
    <property type="nucleotide sequence ID" value="NZ_CP053073.1"/>
</dbReference>
<proteinExistence type="predicted"/>
<dbReference type="AlphaFoldDB" id="A0A6M4H9I2"/>
<name>A0A6M4H9I2_9PROT</name>
<dbReference type="EMBL" id="CP053073">
    <property type="protein sequence ID" value="QJR15508.1"/>
    <property type="molecule type" value="Genomic_DNA"/>
</dbReference>
<evidence type="ECO:0000313" key="1">
    <source>
        <dbReference type="EMBL" id="QJR15508.1"/>
    </source>
</evidence>
<organism evidence="1 2">
    <name type="scientific">Usitatibacter palustris</name>
    <dbReference type="NCBI Taxonomy" id="2732487"/>
    <lineage>
        <taxon>Bacteria</taxon>
        <taxon>Pseudomonadati</taxon>
        <taxon>Pseudomonadota</taxon>
        <taxon>Betaproteobacteria</taxon>
        <taxon>Nitrosomonadales</taxon>
        <taxon>Usitatibacteraceae</taxon>
        <taxon>Usitatibacter</taxon>
    </lineage>
</organism>
<accession>A0A6M4H9I2</accession>
<evidence type="ECO:0000313" key="2">
    <source>
        <dbReference type="Proteomes" id="UP000503096"/>
    </source>
</evidence>
<keyword evidence="2" id="KW-1185">Reference proteome</keyword>
<reference evidence="1 2" key="1">
    <citation type="submission" date="2020-04" db="EMBL/GenBank/DDBJ databases">
        <title>Usitatibacter rugosus gen. nov., sp. nov. and Usitatibacter palustris sp. nov., novel members of Usitatibacteraceae fam. nov. within the order Nitrosomonadales isolated from soil.</title>
        <authorList>
            <person name="Huber K.J."/>
            <person name="Neumann-Schaal M."/>
            <person name="Geppert A."/>
            <person name="Luckner M."/>
            <person name="Wanner G."/>
            <person name="Overmann J."/>
        </authorList>
    </citation>
    <scope>NUCLEOTIDE SEQUENCE [LARGE SCALE GENOMIC DNA]</scope>
    <source>
        <strain evidence="1 2">Swamp67</strain>
    </source>
</reference>
<dbReference type="Proteomes" id="UP000503096">
    <property type="component" value="Chromosome"/>
</dbReference>